<dbReference type="Pfam" id="PF07978">
    <property type="entry name" value="NIPSNAP"/>
    <property type="match status" value="2"/>
</dbReference>
<dbReference type="SUPFAM" id="SSF54909">
    <property type="entry name" value="Dimeric alpha+beta barrel"/>
    <property type="match status" value="2"/>
</dbReference>
<feature type="domain" description="NIPSNAP" evidence="2">
    <location>
        <begin position="31"/>
        <end position="130"/>
    </location>
</feature>
<dbReference type="InterPro" id="IPR011008">
    <property type="entry name" value="Dimeric_a/b-barrel"/>
</dbReference>
<feature type="domain" description="NIPSNAP" evidence="2">
    <location>
        <begin position="145"/>
        <end position="248"/>
    </location>
</feature>
<keyword evidence="4" id="KW-1185">Reference proteome</keyword>
<comment type="caution">
    <text evidence="3">The sequence shown here is derived from an EMBL/GenBank/DDBJ whole genome shotgun (WGS) entry which is preliminary data.</text>
</comment>
<dbReference type="InterPro" id="IPR012577">
    <property type="entry name" value="NIPSNAP"/>
</dbReference>
<dbReference type="AlphaFoldDB" id="A0A841ML93"/>
<reference evidence="3 4" key="1">
    <citation type="submission" date="2020-08" db="EMBL/GenBank/DDBJ databases">
        <title>Genomic Encyclopedia of Type Strains, Phase IV (KMG-IV): sequencing the most valuable type-strain genomes for metagenomic binning, comparative biology and taxonomic classification.</title>
        <authorList>
            <person name="Goeker M."/>
        </authorList>
    </citation>
    <scope>NUCLEOTIDE SEQUENCE [LARGE SCALE GENOMIC DNA]</scope>
    <source>
        <strain evidence="3 4">DSM 102044</strain>
    </source>
</reference>
<gene>
    <name evidence="3" type="ORF">FHS59_004706</name>
</gene>
<accession>A0A841ML93</accession>
<protein>
    <recommendedName>
        <fullName evidence="2">NIPSNAP domain-containing protein</fullName>
    </recommendedName>
</protein>
<sequence>MKKITFLALLGILISFSSYSQQAANIKSTYFEVRKYYANPGKLPDLIKRFQNHTVALFEKSGMENIAYFVPVENNDNSMTYILGYPDEAARDRMWDTFMNDPEWKKAYQESIVDGALVAKIDQTFMTLAPGLNDRMMPTSSGVFQLRIYTCYDGRIDNLIARFKDHTQELFERQGLKNYPYWLTSEKEGGQSKLVYLLGHEDQAAFEAAFQRFLKDPDWVAARDASEADGKIVEKVDATFFKTLPFSPMK</sequence>
<evidence type="ECO:0000313" key="3">
    <source>
        <dbReference type="EMBL" id="MBB6329042.1"/>
    </source>
</evidence>
<feature type="signal peptide" evidence="1">
    <location>
        <begin position="1"/>
        <end position="23"/>
    </location>
</feature>
<dbReference type="EMBL" id="JACIJO010000009">
    <property type="protein sequence ID" value="MBB6329042.1"/>
    <property type="molecule type" value="Genomic_DNA"/>
</dbReference>
<evidence type="ECO:0000259" key="2">
    <source>
        <dbReference type="Pfam" id="PF07978"/>
    </source>
</evidence>
<keyword evidence="1" id="KW-0732">Signal</keyword>
<proteinExistence type="predicted"/>
<organism evidence="3 4">
    <name type="scientific">Algoriphagus iocasae</name>
    <dbReference type="NCBI Taxonomy" id="1836499"/>
    <lineage>
        <taxon>Bacteria</taxon>
        <taxon>Pseudomonadati</taxon>
        <taxon>Bacteroidota</taxon>
        <taxon>Cytophagia</taxon>
        <taxon>Cytophagales</taxon>
        <taxon>Cyclobacteriaceae</taxon>
        <taxon>Algoriphagus</taxon>
    </lineage>
</organism>
<name>A0A841ML93_9BACT</name>
<dbReference type="Gene3D" id="3.30.70.100">
    <property type="match status" value="2"/>
</dbReference>
<feature type="chain" id="PRO_5032306966" description="NIPSNAP domain-containing protein" evidence="1">
    <location>
        <begin position="24"/>
        <end position="250"/>
    </location>
</feature>
<dbReference type="Proteomes" id="UP000588604">
    <property type="component" value="Unassembled WGS sequence"/>
</dbReference>
<evidence type="ECO:0000313" key="4">
    <source>
        <dbReference type="Proteomes" id="UP000588604"/>
    </source>
</evidence>
<evidence type="ECO:0000256" key="1">
    <source>
        <dbReference type="SAM" id="SignalP"/>
    </source>
</evidence>
<dbReference type="RefSeq" id="WP_184498757.1">
    <property type="nucleotide sequence ID" value="NZ_JACIJO010000009.1"/>
</dbReference>